<dbReference type="STRING" id="251221.gene:10758682"/>
<dbReference type="Proteomes" id="UP000000557">
    <property type="component" value="Chromosome"/>
</dbReference>
<accession>Q7NLC3</accession>
<reference evidence="2 3" key="2">
    <citation type="journal article" date="2003" name="DNA Res.">
        <title>Complete genome structure of Gloeobacter violaceus PCC 7421, a cyanobacterium that lacks thylakoids (supplement).</title>
        <authorList>
            <person name="Nakamura Y."/>
            <person name="Kaneko T."/>
            <person name="Sato S."/>
            <person name="Mimuro M."/>
            <person name="Miyashita H."/>
            <person name="Tsuchiya T."/>
            <person name="Sasamoto S."/>
            <person name="Watanabe A."/>
            <person name="Kawashima K."/>
            <person name="Kishida Y."/>
            <person name="Kiyokawa C."/>
            <person name="Kohara M."/>
            <person name="Matsumoto M."/>
            <person name="Matsuno A."/>
            <person name="Nakazaki N."/>
            <person name="Shimpo S."/>
            <person name="Takeuchi C."/>
            <person name="Yamada M."/>
            <person name="Tabata S."/>
        </authorList>
    </citation>
    <scope>NUCLEOTIDE SEQUENCE [LARGE SCALE GENOMIC DNA]</scope>
    <source>
        <strain evidence="3">ATCC 29082 / PCC 7421</strain>
    </source>
</reference>
<dbReference type="EMBL" id="BA000045">
    <property type="protein sequence ID" value="BAC89144.1"/>
    <property type="molecule type" value="Genomic_DNA"/>
</dbReference>
<feature type="signal peptide" evidence="1">
    <location>
        <begin position="1"/>
        <end position="24"/>
    </location>
</feature>
<dbReference type="RefSeq" id="WP_011141203.1">
    <property type="nucleotide sequence ID" value="NC_005125.1"/>
</dbReference>
<evidence type="ECO:0000313" key="3">
    <source>
        <dbReference type="Proteomes" id="UP000000557"/>
    </source>
</evidence>
<dbReference type="KEGG" id="gvi:gll1203"/>
<evidence type="ECO:0000256" key="1">
    <source>
        <dbReference type="SAM" id="SignalP"/>
    </source>
</evidence>
<dbReference type="HOGENOM" id="CLU_2000666_0_0_3"/>
<dbReference type="AlphaFoldDB" id="Q7NLC3"/>
<keyword evidence="3" id="KW-1185">Reference proteome</keyword>
<sequence length="124" mass="13255">MERLSFLALAAIAAGVIQVPAAMARPTAIERSAFNSRVRDAVVSRWRIPLVERTTTVDVTARWDLQAPMVLLVLLWWAAPGTGTRGLAAGRSALRDNGRAVLVGTPTYGKGAIQQDYTCPIAPG</sequence>
<gene>
    <name evidence="2" type="ordered locus">gll1203</name>
</gene>
<proteinExistence type="predicted"/>
<dbReference type="OrthoDB" id="9812068at2"/>
<name>Q7NLC3_GLOVI</name>
<dbReference type="EnsemblBacteria" id="BAC89144">
    <property type="protein sequence ID" value="BAC89144"/>
    <property type="gene ID" value="BAC89144"/>
</dbReference>
<dbReference type="eggNOG" id="COG0793">
    <property type="taxonomic scope" value="Bacteria"/>
</dbReference>
<protein>
    <submittedName>
        <fullName evidence="2">Gll1203 protein</fullName>
    </submittedName>
</protein>
<keyword evidence="1" id="KW-0732">Signal</keyword>
<feature type="chain" id="PRO_5004291895" evidence="1">
    <location>
        <begin position="25"/>
        <end position="124"/>
    </location>
</feature>
<organism evidence="2 3">
    <name type="scientific">Gloeobacter violaceus (strain ATCC 29082 / PCC 7421)</name>
    <dbReference type="NCBI Taxonomy" id="251221"/>
    <lineage>
        <taxon>Bacteria</taxon>
        <taxon>Bacillati</taxon>
        <taxon>Cyanobacteriota</taxon>
        <taxon>Cyanophyceae</taxon>
        <taxon>Gloeobacterales</taxon>
        <taxon>Gloeobacteraceae</taxon>
        <taxon>Gloeobacter</taxon>
    </lineage>
</organism>
<evidence type="ECO:0000313" key="2">
    <source>
        <dbReference type="EMBL" id="BAC89144.1"/>
    </source>
</evidence>
<dbReference type="Gene3D" id="3.90.226.10">
    <property type="entry name" value="2-enoyl-CoA Hydratase, Chain A, domain 1"/>
    <property type="match status" value="1"/>
</dbReference>
<reference evidence="2 3" key="1">
    <citation type="journal article" date="2003" name="DNA Res.">
        <title>Complete genome structure of Gloeobacter violaceus PCC 7421, a cyanobacterium that lacks thylakoids.</title>
        <authorList>
            <person name="Nakamura Y."/>
            <person name="Kaneko T."/>
            <person name="Sato S."/>
            <person name="Mimuro M."/>
            <person name="Miyashita H."/>
            <person name="Tsuchiya T."/>
            <person name="Sasamoto S."/>
            <person name="Watanabe A."/>
            <person name="Kawashima K."/>
            <person name="Kishida Y."/>
            <person name="Kiyokawa C."/>
            <person name="Kohara M."/>
            <person name="Matsumoto M."/>
            <person name="Matsuno A."/>
            <person name="Nakazaki N."/>
            <person name="Shimpo S."/>
            <person name="Takeuchi C."/>
            <person name="Yamada M."/>
            <person name="Tabata S."/>
        </authorList>
    </citation>
    <scope>NUCLEOTIDE SEQUENCE [LARGE SCALE GENOMIC DNA]</scope>
    <source>
        <strain evidence="3">ATCC 29082 / PCC 7421</strain>
    </source>
</reference>
<dbReference type="InParanoid" id="Q7NLC3"/>